<feature type="transmembrane region" description="Helical" evidence="6">
    <location>
        <begin position="113"/>
        <end position="135"/>
    </location>
</feature>
<feature type="transmembrane region" description="Helical" evidence="6">
    <location>
        <begin position="38"/>
        <end position="66"/>
    </location>
</feature>
<organism evidence="7 8">
    <name type="scientific">Haloferax marinum</name>
    <dbReference type="NCBI Taxonomy" id="2666143"/>
    <lineage>
        <taxon>Archaea</taxon>
        <taxon>Methanobacteriati</taxon>
        <taxon>Methanobacteriota</taxon>
        <taxon>Stenosarchaea group</taxon>
        <taxon>Halobacteria</taxon>
        <taxon>Halobacteriales</taxon>
        <taxon>Haloferacaceae</taxon>
        <taxon>Haloferax</taxon>
    </lineage>
</organism>
<evidence type="ECO:0000256" key="4">
    <source>
        <dbReference type="ARBA" id="ARBA00022989"/>
    </source>
</evidence>
<evidence type="ECO:0000313" key="8">
    <source>
        <dbReference type="Proteomes" id="UP000443423"/>
    </source>
</evidence>
<dbReference type="GO" id="GO:0005886">
    <property type="term" value="C:plasma membrane"/>
    <property type="evidence" value="ECO:0007669"/>
    <property type="project" value="UniProtKB-SubCell"/>
</dbReference>
<name>A0A6A8G3E4_9EURY</name>
<protein>
    <submittedName>
        <fullName evidence="7">LysE family translocator</fullName>
    </submittedName>
</protein>
<sequence>MSFFWQGLVLGFSIAAPVGPIGILCIQRTLSRGRRAGFVSGLGAATADGVYGLLAGLGLTAISSFLVSFQTVIRVGGGLFLLYLGIKTFTALPATTAAEASESGLLSDYASTFVLTLTNPVTILAFVGIFAGVGVGLSGNYLDTVTLVGGVVLGSAAWWFVLSTGVSLFRDRVTEDLLRRVNQLAGGILVGFGVAVFASLV</sequence>
<accession>A0A6A8G3E4</accession>
<evidence type="ECO:0000256" key="1">
    <source>
        <dbReference type="ARBA" id="ARBA00004651"/>
    </source>
</evidence>
<evidence type="ECO:0000256" key="6">
    <source>
        <dbReference type="SAM" id="Phobius"/>
    </source>
</evidence>
<feature type="transmembrane region" description="Helical" evidence="6">
    <location>
        <begin position="72"/>
        <end position="92"/>
    </location>
</feature>
<evidence type="ECO:0000256" key="5">
    <source>
        <dbReference type="ARBA" id="ARBA00023136"/>
    </source>
</evidence>
<dbReference type="GO" id="GO:0015171">
    <property type="term" value="F:amino acid transmembrane transporter activity"/>
    <property type="evidence" value="ECO:0007669"/>
    <property type="project" value="TreeGrafter"/>
</dbReference>
<dbReference type="InterPro" id="IPR001123">
    <property type="entry name" value="LeuE-type"/>
</dbReference>
<gene>
    <name evidence="7" type="ORF">GJR99_03775</name>
</gene>
<dbReference type="AlphaFoldDB" id="A0A6A8G3E4"/>
<dbReference type="Proteomes" id="UP000443423">
    <property type="component" value="Unassembled WGS sequence"/>
</dbReference>
<dbReference type="PANTHER" id="PTHR30086">
    <property type="entry name" value="ARGININE EXPORTER PROTEIN ARGO"/>
    <property type="match status" value="1"/>
</dbReference>
<dbReference type="Pfam" id="PF01810">
    <property type="entry name" value="LysE"/>
    <property type="match status" value="1"/>
</dbReference>
<reference evidence="7 8" key="1">
    <citation type="submission" date="2019-11" db="EMBL/GenBank/DDBJ databases">
        <title>Whole genome sequence of Haloferax sp. MBLA0078.</title>
        <authorList>
            <person name="Seo M.-J."/>
            <person name="Cho E.-S."/>
        </authorList>
    </citation>
    <scope>NUCLEOTIDE SEQUENCE [LARGE SCALE GENOMIC DNA]</scope>
    <source>
        <strain evidence="7 8">MBLA0078</strain>
    </source>
</reference>
<proteinExistence type="predicted"/>
<comment type="caution">
    <text evidence="7">The sequence shown here is derived from an EMBL/GenBank/DDBJ whole genome shotgun (WGS) entry which is preliminary data.</text>
</comment>
<keyword evidence="2" id="KW-1003">Cell membrane</keyword>
<evidence type="ECO:0000256" key="3">
    <source>
        <dbReference type="ARBA" id="ARBA00022692"/>
    </source>
</evidence>
<feature type="transmembrane region" description="Helical" evidence="6">
    <location>
        <begin position="6"/>
        <end position="26"/>
    </location>
</feature>
<keyword evidence="5 6" id="KW-0472">Membrane</keyword>
<keyword evidence="3 6" id="KW-0812">Transmembrane</keyword>
<dbReference type="EMBL" id="WKJQ01000001">
    <property type="protein sequence ID" value="MRW95694.1"/>
    <property type="molecule type" value="Genomic_DNA"/>
</dbReference>
<dbReference type="PANTHER" id="PTHR30086:SF20">
    <property type="entry name" value="ARGININE EXPORTER PROTEIN ARGO-RELATED"/>
    <property type="match status" value="1"/>
</dbReference>
<feature type="transmembrane region" description="Helical" evidence="6">
    <location>
        <begin position="147"/>
        <end position="169"/>
    </location>
</feature>
<evidence type="ECO:0000313" key="7">
    <source>
        <dbReference type="EMBL" id="MRW95694.1"/>
    </source>
</evidence>
<keyword evidence="4 6" id="KW-1133">Transmembrane helix</keyword>
<comment type="subcellular location">
    <subcellularLocation>
        <location evidence="1">Cell membrane</location>
        <topology evidence="1">Multi-pass membrane protein</topology>
    </subcellularLocation>
</comment>
<feature type="transmembrane region" description="Helical" evidence="6">
    <location>
        <begin position="181"/>
        <end position="200"/>
    </location>
</feature>
<dbReference type="OrthoDB" id="266664at2157"/>
<keyword evidence="8" id="KW-1185">Reference proteome</keyword>
<evidence type="ECO:0000256" key="2">
    <source>
        <dbReference type="ARBA" id="ARBA00022475"/>
    </source>
</evidence>